<dbReference type="AlphaFoldDB" id="A0AAW1NJG9"/>
<organism evidence="2 3">
    <name type="scientific">Symbiochloris irregularis</name>
    <dbReference type="NCBI Taxonomy" id="706552"/>
    <lineage>
        <taxon>Eukaryota</taxon>
        <taxon>Viridiplantae</taxon>
        <taxon>Chlorophyta</taxon>
        <taxon>core chlorophytes</taxon>
        <taxon>Trebouxiophyceae</taxon>
        <taxon>Trebouxiales</taxon>
        <taxon>Trebouxiaceae</taxon>
        <taxon>Symbiochloris</taxon>
    </lineage>
</organism>
<comment type="caution">
    <text evidence="2">The sequence shown here is derived from an EMBL/GenBank/DDBJ whole genome shotgun (WGS) entry which is preliminary data.</text>
</comment>
<dbReference type="Proteomes" id="UP001465755">
    <property type="component" value="Unassembled WGS sequence"/>
</dbReference>
<dbReference type="EMBL" id="JALJOQ010000223">
    <property type="protein sequence ID" value="KAK9788590.1"/>
    <property type="molecule type" value="Genomic_DNA"/>
</dbReference>
<feature type="chain" id="PRO_5044024934" evidence="1">
    <location>
        <begin position="24"/>
        <end position="172"/>
    </location>
</feature>
<evidence type="ECO:0000256" key="1">
    <source>
        <dbReference type="SAM" id="SignalP"/>
    </source>
</evidence>
<reference evidence="2 3" key="1">
    <citation type="journal article" date="2024" name="Nat. Commun.">
        <title>Phylogenomics reveals the evolutionary origins of lichenization in chlorophyte algae.</title>
        <authorList>
            <person name="Puginier C."/>
            <person name="Libourel C."/>
            <person name="Otte J."/>
            <person name="Skaloud P."/>
            <person name="Haon M."/>
            <person name="Grisel S."/>
            <person name="Petersen M."/>
            <person name="Berrin J.G."/>
            <person name="Delaux P.M."/>
            <person name="Dal Grande F."/>
            <person name="Keller J."/>
        </authorList>
    </citation>
    <scope>NUCLEOTIDE SEQUENCE [LARGE SCALE GENOMIC DNA]</scope>
    <source>
        <strain evidence="2 3">SAG 2036</strain>
    </source>
</reference>
<gene>
    <name evidence="2" type="ORF">WJX73_004941</name>
</gene>
<name>A0AAW1NJG9_9CHLO</name>
<evidence type="ECO:0000313" key="3">
    <source>
        <dbReference type="Proteomes" id="UP001465755"/>
    </source>
</evidence>
<evidence type="ECO:0000313" key="2">
    <source>
        <dbReference type="EMBL" id="KAK9788590.1"/>
    </source>
</evidence>
<keyword evidence="1" id="KW-0732">Signal</keyword>
<protein>
    <submittedName>
        <fullName evidence="2">Uncharacterized protein</fullName>
    </submittedName>
</protein>
<proteinExistence type="predicted"/>
<sequence length="172" mass="17807">MAATHACLLAALAVLLSASPAAAFCAYNTGSSPVTFMTWPVSGQTFKKVVQPGQSACCNFNQNTCTAAAEGQDGPNPTTQCQGIQMYMTAQSLNTNQITSNFITQEVVSYLQPLLEIIGVGAKLIPEVGQIVSAVDAFAKAGLDIASAAAQTNIPFQSGDQFATLAAVGRQQ</sequence>
<accession>A0AAW1NJG9</accession>
<feature type="signal peptide" evidence="1">
    <location>
        <begin position="1"/>
        <end position="23"/>
    </location>
</feature>
<keyword evidence="3" id="KW-1185">Reference proteome</keyword>